<gene>
    <name evidence="2" type="ORF">NEMVEDRAFT_v1g244512</name>
</gene>
<feature type="region of interest" description="Disordered" evidence="1">
    <location>
        <begin position="1"/>
        <end position="43"/>
    </location>
</feature>
<dbReference type="InParanoid" id="A7SDH6"/>
<feature type="compositionally biased region" description="Low complexity" evidence="1">
    <location>
        <begin position="538"/>
        <end position="548"/>
    </location>
</feature>
<dbReference type="AlphaFoldDB" id="A7SDH6"/>
<dbReference type="Pfam" id="PF15087">
    <property type="entry name" value="DUF4551"/>
    <property type="match status" value="1"/>
</dbReference>
<feature type="region of interest" description="Disordered" evidence="1">
    <location>
        <begin position="130"/>
        <end position="161"/>
    </location>
</feature>
<dbReference type="Proteomes" id="UP000001593">
    <property type="component" value="Unassembled WGS sequence"/>
</dbReference>
<sequence length="977" mass="110356">MPREKKCPGCKKPVNDHDFGVPGKHCDGPGGVPEIRGNSPTRNDELLNSLAAAVQTLTAEVHSLKADHASSRQSHYLPPSDVASSSRSSKDVSPRRATTVTLPELRAMDDLADAADRRVAHVLPIASSESDEEADMGALASSPLRKPNKAGQLKSGKEDRPTSEVVVKQLWPQRFLSLTRASQEITYERLTMAEFVAGYAQILQLREISSFERAERHKHLVTLMYHAQLYEWEAVLAFHGAVLLEIERGLLKWGDSFFPPRKQNSPWSATFTAEKAVLQFRADIVFREILFARMAGLEDGLQKYQKVYNFLKRTLAQDKYEGIRVIEPCVIVADGFNKKFQFAVLGAEMLYIIDNPPKVAKGIRMTVDLATITAVKMIHDIAEFLGGDLKNRVQHIHVTFKKRPVIPQPIGDYSPNTALKSSLLTASALFQRDDNNRSSTFSRRGSSGAPDQHSTQLIPSNHLAVQASQLKLSASEGNIRQMLEEERLQLPSEGPFSRGLLPVCGRPLPVPPSNRKETPSRRRQKKNRRNQEQESDTFDSSSSSNDLELSFRSISPQMDLHPLEPYERFRVPSPDPRSWRTRKHHRTSSNESSEGVADREFSANTGHDSSGGNIDEMDIYILEKQSPMFPFLKSSWNNCILKSTLQSGKEISSSSSAKRFSIIDNSELLTLFNQLKTEILQSHHMEKNFVLINELLTAAQKSFSLKKLFWKSPELFNFIVDQIKMYLPESPSTRSRQRGNNRADEFDYIVVLLETLVCMFRETEILQSRLNVLKAHKGQTLRDLLEHVIATPCVGRKSSESKISPAAQLLLYGPNGDVRQAAEEDETAKLLNEVLDCVTSVIYEILTAVHQSSVFKIENNTINISWLIKIIDTHREAEAFVKRMMDRQMSVVLSDRKPLSTKSAVLVYRQLYILHNLLEYSHPMASAIPRSYSEEFRYYIKRHIEKKLPIQFPLTMPTLSLLSHVSDAILKTKASFR</sequence>
<proteinExistence type="predicted"/>
<feature type="region of interest" description="Disordered" evidence="1">
    <location>
        <begin position="435"/>
        <end position="455"/>
    </location>
</feature>
<protein>
    <submittedName>
        <fullName evidence="2">Uncharacterized protein</fullName>
    </submittedName>
</protein>
<evidence type="ECO:0000313" key="3">
    <source>
        <dbReference type="Proteomes" id="UP000001593"/>
    </source>
</evidence>
<feature type="compositionally biased region" description="Polar residues" evidence="1">
    <location>
        <begin position="602"/>
        <end position="612"/>
    </location>
</feature>
<keyword evidence="3" id="KW-1185">Reference proteome</keyword>
<feature type="compositionally biased region" description="Low complexity" evidence="1">
    <location>
        <begin position="437"/>
        <end position="448"/>
    </location>
</feature>
<feature type="compositionally biased region" description="Low complexity" evidence="1">
    <location>
        <begin position="78"/>
        <end position="87"/>
    </location>
</feature>
<dbReference type="PhylomeDB" id="A7SDH6"/>
<evidence type="ECO:0000256" key="1">
    <source>
        <dbReference type="SAM" id="MobiDB-lite"/>
    </source>
</evidence>
<dbReference type="PANTHER" id="PTHR35354:SF1">
    <property type="entry name" value="RGD1561648"/>
    <property type="match status" value="1"/>
</dbReference>
<name>A7SDH6_NEMVE</name>
<accession>A7SDH6</accession>
<feature type="region of interest" description="Disordered" evidence="1">
    <location>
        <begin position="64"/>
        <end position="98"/>
    </location>
</feature>
<dbReference type="HOGENOM" id="CLU_304249_0_0_1"/>
<dbReference type="OMA" id="QHICVKY"/>
<dbReference type="PANTHER" id="PTHR35354">
    <property type="entry name" value="RGD1561648"/>
    <property type="match status" value="1"/>
</dbReference>
<dbReference type="EMBL" id="DS469630">
    <property type="protein sequence ID" value="EDO38227.1"/>
    <property type="molecule type" value="Genomic_DNA"/>
</dbReference>
<evidence type="ECO:0000313" key="2">
    <source>
        <dbReference type="EMBL" id="EDO38227.1"/>
    </source>
</evidence>
<feature type="compositionally biased region" description="Basic and acidic residues" evidence="1">
    <location>
        <begin position="1"/>
        <end position="27"/>
    </location>
</feature>
<feature type="region of interest" description="Disordered" evidence="1">
    <location>
        <begin position="490"/>
        <end position="548"/>
    </location>
</feature>
<organism evidence="2 3">
    <name type="scientific">Nematostella vectensis</name>
    <name type="common">Starlet sea anemone</name>
    <dbReference type="NCBI Taxonomy" id="45351"/>
    <lineage>
        <taxon>Eukaryota</taxon>
        <taxon>Metazoa</taxon>
        <taxon>Cnidaria</taxon>
        <taxon>Anthozoa</taxon>
        <taxon>Hexacorallia</taxon>
        <taxon>Actiniaria</taxon>
        <taxon>Edwardsiidae</taxon>
        <taxon>Nematostella</taxon>
    </lineage>
</organism>
<feature type="region of interest" description="Disordered" evidence="1">
    <location>
        <begin position="563"/>
        <end position="613"/>
    </location>
</feature>
<dbReference type="eggNOG" id="ENOG502QVPD">
    <property type="taxonomic scope" value="Eukaryota"/>
</dbReference>
<dbReference type="InterPro" id="IPR027878">
    <property type="entry name" value="DUF4551"/>
</dbReference>
<reference evidence="2 3" key="1">
    <citation type="journal article" date="2007" name="Science">
        <title>Sea anemone genome reveals ancestral eumetazoan gene repertoire and genomic organization.</title>
        <authorList>
            <person name="Putnam N.H."/>
            <person name="Srivastava M."/>
            <person name="Hellsten U."/>
            <person name="Dirks B."/>
            <person name="Chapman J."/>
            <person name="Salamov A."/>
            <person name="Terry A."/>
            <person name="Shapiro H."/>
            <person name="Lindquist E."/>
            <person name="Kapitonov V.V."/>
            <person name="Jurka J."/>
            <person name="Genikhovich G."/>
            <person name="Grigoriev I.V."/>
            <person name="Lucas S.M."/>
            <person name="Steele R.E."/>
            <person name="Finnerty J.R."/>
            <person name="Technau U."/>
            <person name="Martindale M.Q."/>
            <person name="Rokhsar D.S."/>
        </authorList>
    </citation>
    <scope>NUCLEOTIDE SEQUENCE [LARGE SCALE GENOMIC DNA]</scope>
    <source>
        <strain evidence="3">CH2 X CH6</strain>
    </source>
</reference>